<dbReference type="OrthoDB" id="5430658at2759"/>
<feature type="compositionally biased region" description="Polar residues" evidence="4">
    <location>
        <begin position="1"/>
        <end position="19"/>
    </location>
</feature>
<evidence type="ECO:0000313" key="5">
    <source>
        <dbReference type="EMBL" id="KAF2226648.1"/>
    </source>
</evidence>
<feature type="compositionally biased region" description="Polar residues" evidence="4">
    <location>
        <begin position="29"/>
        <end position="39"/>
    </location>
</feature>
<feature type="compositionally biased region" description="Basic and acidic residues" evidence="4">
    <location>
        <begin position="270"/>
        <end position="281"/>
    </location>
</feature>
<feature type="compositionally biased region" description="Low complexity" evidence="4">
    <location>
        <begin position="234"/>
        <end position="249"/>
    </location>
</feature>
<evidence type="ECO:0008006" key="7">
    <source>
        <dbReference type="Google" id="ProtNLM"/>
    </source>
</evidence>
<feature type="compositionally biased region" description="Polar residues" evidence="4">
    <location>
        <begin position="63"/>
        <end position="91"/>
    </location>
</feature>
<organism evidence="5 6">
    <name type="scientific">Elsinoe ampelina</name>
    <dbReference type="NCBI Taxonomy" id="302913"/>
    <lineage>
        <taxon>Eukaryota</taxon>
        <taxon>Fungi</taxon>
        <taxon>Dikarya</taxon>
        <taxon>Ascomycota</taxon>
        <taxon>Pezizomycotina</taxon>
        <taxon>Dothideomycetes</taxon>
        <taxon>Dothideomycetidae</taxon>
        <taxon>Myriangiales</taxon>
        <taxon>Elsinoaceae</taxon>
        <taxon>Elsinoe</taxon>
    </lineage>
</organism>
<keyword evidence="2 3" id="KW-0175">Coiled coil</keyword>
<dbReference type="Pfam" id="PF08243">
    <property type="entry name" value="SPT2"/>
    <property type="match status" value="1"/>
</dbReference>
<name>A0A6A6GLZ7_9PEZI</name>
<evidence type="ECO:0000313" key="6">
    <source>
        <dbReference type="Proteomes" id="UP000799538"/>
    </source>
</evidence>
<evidence type="ECO:0000256" key="2">
    <source>
        <dbReference type="ARBA" id="ARBA00023054"/>
    </source>
</evidence>
<dbReference type="AlphaFoldDB" id="A0A6A6GLZ7"/>
<sequence>MSFLNSVLSTINKDSSAQATRPAAPNVKPKSQQNASSQPPGAARPVVVGGQGTLKRKAEPEGSLSSLKIPKTSSGASSIITPSRSGTSSPAARSAGGLSKPPEPYKGTSRPIPQTNGVPKQVAAKPVQKPAAATTTPSTSAPAPAKKGYLATLERARMAQEANKGKGVGEIKHIKVEKKHLSRREKERLAAEAKALQKDTKLKGGLQLAGRSRDGTPVTASGKTVDTKKKVDTGYKGTMRPAATAAAPAYKGTMRPGGAPKAAPQPKRPRPGEQSRYKYAEDYSDEEEDEEEDDGYDSASSDMEAGLNEIDQEELMSAKVARKEDEEALREEEELKRQKLERKRKLQALSAAAAKKKKVY</sequence>
<evidence type="ECO:0000256" key="4">
    <source>
        <dbReference type="SAM" id="MobiDB-lite"/>
    </source>
</evidence>
<reference evidence="6" key="1">
    <citation type="journal article" date="2020" name="Stud. Mycol.">
        <title>101 Dothideomycetes genomes: A test case for predicting lifestyles and emergence of pathogens.</title>
        <authorList>
            <person name="Haridas S."/>
            <person name="Albert R."/>
            <person name="Binder M."/>
            <person name="Bloem J."/>
            <person name="LaButti K."/>
            <person name="Salamov A."/>
            <person name="Andreopoulos B."/>
            <person name="Baker S."/>
            <person name="Barry K."/>
            <person name="Bills G."/>
            <person name="Bluhm B."/>
            <person name="Cannon C."/>
            <person name="Castanera R."/>
            <person name="Culley D."/>
            <person name="Daum C."/>
            <person name="Ezra D."/>
            <person name="Gonzalez J."/>
            <person name="Henrissat B."/>
            <person name="Kuo A."/>
            <person name="Liang C."/>
            <person name="Lipzen A."/>
            <person name="Lutzoni F."/>
            <person name="Magnuson J."/>
            <person name="Mondo S."/>
            <person name="Nolan M."/>
            <person name="Ohm R."/>
            <person name="Pangilinan J."/>
            <person name="Park H.-J."/>
            <person name="Ramirez L."/>
            <person name="Alfaro M."/>
            <person name="Sun H."/>
            <person name="Tritt A."/>
            <person name="Yoshinaga Y."/>
            <person name="Zwiers L.-H."/>
            <person name="Turgeon B."/>
            <person name="Goodwin S."/>
            <person name="Spatafora J."/>
            <person name="Crous P."/>
            <person name="Grigoriev I."/>
        </authorList>
    </citation>
    <scope>NUCLEOTIDE SEQUENCE [LARGE SCALE GENOMIC DNA]</scope>
    <source>
        <strain evidence="6">CECT 20119</strain>
    </source>
</reference>
<protein>
    <recommendedName>
        <fullName evidence="7">SPT2 chromatin protein-domain-containing protein</fullName>
    </recommendedName>
</protein>
<dbReference type="InterPro" id="IPR013256">
    <property type="entry name" value="Chromatin_SPT2"/>
</dbReference>
<feature type="compositionally biased region" description="Acidic residues" evidence="4">
    <location>
        <begin position="282"/>
        <end position="296"/>
    </location>
</feature>
<evidence type="ECO:0000256" key="3">
    <source>
        <dbReference type="SAM" id="Coils"/>
    </source>
</evidence>
<gene>
    <name evidence="5" type="ORF">BDZ85DRAFT_52640</name>
</gene>
<evidence type="ECO:0000256" key="1">
    <source>
        <dbReference type="ARBA" id="ARBA00006461"/>
    </source>
</evidence>
<dbReference type="Proteomes" id="UP000799538">
    <property type="component" value="Unassembled WGS sequence"/>
</dbReference>
<feature type="region of interest" description="Disordered" evidence="4">
    <location>
        <begin position="202"/>
        <end position="315"/>
    </location>
</feature>
<keyword evidence="6" id="KW-1185">Reference proteome</keyword>
<accession>A0A6A6GLZ7</accession>
<comment type="similarity">
    <text evidence="1">Belongs to the SPT2 family.</text>
</comment>
<dbReference type="EMBL" id="ML992502">
    <property type="protein sequence ID" value="KAF2226648.1"/>
    <property type="molecule type" value="Genomic_DNA"/>
</dbReference>
<feature type="coiled-coil region" evidence="3">
    <location>
        <begin position="315"/>
        <end position="349"/>
    </location>
</feature>
<feature type="region of interest" description="Disordered" evidence="4">
    <location>
        <begin position="1"/>
        <end position="148"/>
    </location>
</feature>
<feature type="compositionally biased region" description="Low complexity" evidence="4">
    <location>
        <begin position="256"/>
        <end position="265"/>
    </location>
</feature>
<proteinExistence type="inferred from homology"/>
<dbReference type="SMART" id="SM00784">
    <property type="entry name" value="SPT2"/>
    <property type="match status" value="1"/>
</dbReference>
<feature type="compositionally biased region" description="Low complexity" evidence="4">
    <location>
        <begin position="118"/>
        <end position="145"/>
    </location>
</feature>